<dbReference type="SMART" id="SM01012">
    <property type="entry name" value="ANTAR"/>
    <property type="match status" value="1"/>
</dbReference>
<feature type="domain" description="ANTAR" evidence="3">
    <location>
        <begin position="128"/>
        <end position="189"/>
    </location>
</feature>
<dbReference type="InterPro" id="IPR036388">
    <property type="entry name" value="WH-like_DNA-bd_sf"/>
</dbReference>
<dbReference type="Pfam" id="PF03861">
    <property type="entry name" value="ANTAR"/>
    <property type="match status" value="1"/>
</dbReference>
<reference evidence="4 5" key="1">
    <citation type="submission" date="2020-02" db="EMBL/GenBank/DDBJ databases">
        <title>Full genome sequence of Nocardioides sp. R-3366.</title>
        <authorList>
            <person name="Im W.-T."/>
        </authorList>
    </citation>
    <scope>NUCLEOTIDE SEQUENCE [LARGE SCALE GENOMIC DNA]</scope>
    <source>
        <strain evidence="4 5">R-3366</strain>
    </source>
</reference>
<accession>A0A6G6WI28</accession>
<dbReference type="RefSeq" id="WP_165236847.1">
    <property type="nucleotide sequence ID" value="NZ_CP049257.1"/>
</dbReference>
<keyword evidence="5" id="KW-1185">Reference proteome</keyword>
<dbReference type="SUPFAM" id="SSF55781">
    <property type="entry name" value="GAF domain-like"/>
    <property type="match status" value="1"/>
</dbReference>
<dbReference type="KEGG" id="nano:G5V58_20670"/>
<keyword evidence="1" id="KW-0805">Transcription regulation</keyword>
<evidence type="ECO:0000313" key="5">
    <source>
        <dbReference type="Proteomes" id="UP000502996"/>
    </source>
</evidence>
<dbReference type="GO" id="GO:0003723">
    <property type="term" value="F:RNA binding"/>
    <property type="evidence" value="ECO:0007669"/>
    <property type="project" value="InterPro"/>
</dbReference>
<keyword evidence="2" id="KW-0804">Transcription</keyword>
<evidence type="ECO:0000313" key="4">
    <source>
        <dbReference type="EMBL" id="QIG44872.1"/>
    </source>
</evidence>
<dbReference type="InterPro" id="IPR029016">
    <property type="entry name" value="GAF-like_dom_sf"/>
</dbReference>
<name>A0A6G6WI28_9ACTN</name>
<gene>
    <name evidence="4" type="ORF">G5V58_20670</name>
</gene>
<proteinExistence type="predicted"/>
<dbReference type="Gene3D" id="1.10.10.10">
    <property type="entry name" value="Winged helix-like DNA-binding domain superfamily/Winged helix DNA-binding domain"/>
    <property type="match status" value="1"/>
</dbReference>
<evidence type="ECO:0000256" key="2">
    <source>
        <dbReference type="ARBA" id="ARBA00023163"/>
    </source>
</evidence>
<dbReference type="InterPro" id="IPR005561">
    <property type="entry name" value="ANTAR"/>
</dbReference>
<sequence length="203" mass="20504">MVDLDLLGACVSTVGAAGLEVLAASDGDARRLEDLQFSLGEGPSGEAFRTAQPVLVADVGAAETRWLQFAAAVGARGVGGVYAFPLQLGAARSGVLTAYTRAGHQLSITQLGAGVAWAETARDLLLGAVDDDADSLPPGTSVPLRSVVYQAQGMLMVRLGISLADALVLLRAMAYADGVDINDLAAAVVSGVRAADPDAGAAQ</sequence>
<protein>
    <submittedName>
        <fullName evidence="4">GAF and ANTAR domain-containing protein</fullName>
    </submittedName>
</protein>
<evidence type="ECO:0000259" key="3">
    <source>
        <dbReference type="PROSITE" id="PS50921"/>
    </source>
</evidence>
<dbReference type="Gene3D" id="3.30.450.40">
    <property type="match status" value="1"/>
</dbReference>
<organism evidence="4 5">
    <name type="scientific">Nocardioides anomalus</name>
    <dbReference type="NCBI Taxonomy" id="2712223"/>
    <lineage>
        <taxon>Bacteria</taxon>
        <taxon>Bacillati</taxon>
        <taxon>Actinomycetota</taxon>
        <taxon>Actinomycetes</taxon>
        <taxon>Propionibacteriales</taxon>
        <taxon>Nocardioidaceae</taxon>
        <taxon>Nocardioides</taxon>
    </lineage>
</organism>
<dbReference type="AlphaFoldDB" id="A0A6G6WI28"/>
<dbReference type="Proteomes" id="UP000502996">
    <property type="component" value="Chromosome"/>
</dbReference>
<dbReference type="PROSITE" id="PS50921">
    <property type="entry name" value="ANTAR"/>
    <property type="match status" value="1"/>
</dbReference>
<dbReference type="EMBL" id="CP049257">
    <property type="protein sequence ID" value="QIG44872.1"/>
    <property type="molecule type" value="Genomic_DNA"/>
</dbReference>
<evidence type="ECO:0000256" key="1">
    <source>
        <dbReference type="ARBA" id="ARBA00023015"/>
    </source>
</evidence>